<name>A0ABU2LSD7_9ACTN</name>
<dbReference type="SMART" id="SM00354">
    <property type="entry name" value="HTH_LACI"/>
    <property type="match status" value="1"/>
</dbReference>
<evidence type="ECO:0000256" key="3">
    <source>
        <dbReference type="ARBA" id="ARBA00023163"/>
    </source>
</evidence>
<dbReference type="SUPFAM" id="SSF53822">
    <property type="entry name" value="Periplasmic binding protein-like I"/>
    <property type="match status" value="1"/>
</dbReference>
<feature type="domain" description="HTH lacI-type" evidence="4">
    <location>
        <begin position="6"/>
        <end position="60"/>
    </location>
</feature>
<dbReference type="EMBL" id="JAVREM010000025">
    <property type="protein sequence ID" value="MDT0320516.1"/>
    <property type="molecule type" value="Genomic_DNA"/>
</dbReference>
<keyword evidence="5" id="KW-0456">Lyase</keyword>
<dbReference type="Gene3D" id="3.40.50.2300">
    <property type="match status" value="2"/>
</dbReference>
<dbReference type="InterPro" id="IPR000843">
    <property type="entry name" value="HTH_LacI"/>
</dbReference>
<dbReference type="CDD" id="cd06267">
    <property type="entry name" value="PBP1_LacI_sugar_binding-like"/>
    <property type="match status" value="1"/>
</dbReference>
<comment type="caution">
    <text evidence="5">The sequence shown here is derived from an EMBL/GenBank/DDBJ whole genome shotgun (WGS) entry which is preliminary data.</text>
</comment>
<keyword evidence="6" id="KW-1185">Reference proteome</keyword>
<dbReference type="PROSITE" id="PS50932">
    <property type="entry name" value="HTH_LACI_2"/>
    <property type="match status" value="1"/>
</dbReference>
<keyword evidence="3" id="KW-0804">Transcription</keyword>
<dbReference type="RefSeq" id="WP_311600439.1">
    <property type="nucleotide sequence ID" value="NZ_JAVREM010000025.1"/>
</dbReference>
<dbReference type="Gene3D" id="1.10.260.40">
    <property type="entry name" value="lambda repressor-like DNA-binding domains"/>
    <property type="match status" value="1"/>
</dbReference>
<dbReference type="InterPro" id="IPR046335">
    <property type="entry name" value="LacI/GalR-like_sensor"/>
</dbReference>
<sequence length="334" mass="35328">MNNRRPTIEQVAARAGVGRGTVSRVINDSGAVSERARGAVLRAIDELGYVPNRAASALAAHRTRTVALVMCETDERRFEQPYFGQIVGGIGAAAEAAGLALTLRLTQSPAERADLVDQLRAQRVDGVLMISLVCEDPLPALLESHGVPTVLGGRPCGLDVVPTSYVDADNLAGARRATEYLIGRGRHRVATIAGPQDTTAGIDRLAGYREALAGRPELVTYGDFSVSGGMVAMRRLLDSYPTLDAVFAASDNMALGALWALQERGLRVPQDVAVVGFEDAVVTSHAQPALTTVHQPTAAMGRRMIELLLDRMTGAPAADAPVICDTSLLVRESA</sequence>
<dbReference type="PANTHER" id="PTHR30146:SF109">
    <property type="entry name" value="HTH-TYPE TRANSCRIPTIONAL REGULATOR GALS"/>
    <property type="match status" value="1"/>
</dbReference>
<evidence type="ECO:0000256" key="1">
    <source>
        <dbReference type="ARBA" id="ARBA00023015"/>
    </source>
</evidence>
<dbReference type="Proteomes" id="UP001183420">
    <property type="component" value="Unassembled WGS sequence"/>
</dbReference>
<dbReference type="SUPFAM" id="SSF47413">
    <property type="entry name" value="lambda repressor-like DNA-binding domains"/>
    <property type="match status" value="1"/>
</dbReference>
<dbReference type="GO" id="GO:0003677">
    <property type="term" value="F:DNA binding"/>
    <property type="evidence" value="ECO:0007669"/>
    <property type="project" value="UniProtKB-KW"/>
</dbReference>
<proteinExistence type="predicted"/>
<dbReference type="InterPro" id="IPR028082">
    <property type="entry name" value="Peripla_BP_I"/>
</dbReference>
<dbReference type="GO" id="GO:0016829">
    <property type="term" value="F:lyase activity"/>
    <property type="evidence" value="ECO:0007669"/>
    <property type="project" value="UniProtKB-KW"/>
</dbReference>
<protein>
    <submittedName>
        <fullName evidence="5">LacI family DNA-binding transcriptional regulator</fullName>
    </submittedName>
</protein>
<dbReference type="InterPro" id="IPR010982">
    <property type="entry name" value="Lambda_DNA-bd_dom_sf"/>
</dbReference>
<reference evidence="6" key="1">
    <citation type="submission" date="2023-07" db="EMBL/GenBank/DDBJ databases">
        <title>30 novel species of actinomycetes from the DSMZ collection.</title>
        <authorList>
            <person name="Nouioui I."/>
        </authorList>
    </citation>
    <scope>NUCLEOTIDE SEQUENCE [LARGE SCALE GENOMIC DNA]</scope>
    <source>
        <strain evidence="6">DSM 44918</strain>
    </source>
</reference>
<gene>
    <name evidence="5" type="ORF">RNC47_19455</name>
</gene>
<dbReference type="CDD" id="cd01392">
    <property type="entry name" value="HTH_LacI"/>
    <property type="match status" value="1"/>
</dbReference>
<keyword evidence="2 5" id="KW-0238">DNA-binding</keyword>
<evidence type="ECO:0000259" key="4">
    <source>
        <dbReference type="PROSITE" id="PS50932"/>
    </source>
</evidence>
<evidence type="ECO:0000313" key="6">
    <source>
        <dbReference type="Proteomes" id="UP001183420"/>
    </source>
</evidence>
<accession>A0ABU2LSD7</accession>
<evidence type="ECO:0000256" key="2">
    <source>
        <dbReference type="ARBA" id="ARBA00023125"/>
    </source>
</evidence>
<dbReference type="Pfam" id="PF13377">
    <property type="entry name" value="Peripla_BP_3"/>
    <property type="match status" value="1"/>
</dbReference>
<dbReference type="PANTHER" id="PTHR30146">
    <property type="entry name" value="LACI-RELATED TRANSCRIPTIONAL REPRESSOR"/>
    <property type="match status" value="1"/>
</dbReference>
<dbReference type="Pfam" id="PF00356">
    <property type="entry name" value="LacI"/>
    <property type="match status" value="1"/>
</dbReference>
<keyword evidence="1" id="KW-0805">Transcription regulation</keyword>
<evidence type="ECO:0000313" key="5">
    <source>
        <dbReference type="EMBL" id="MDT0320516.1"/>
    </source>
</evidence>
<organism evidence="5 6">
    <name type="scientific">Streptomyces millisiae</name>
    <dbReference type="NCBI Taxonomy" id="3075542"/>
    <lineage>
        <taxon>Bacteria</taxon>
        <taxon>Bacillati</taxon>
        <taxon>Actinomycetota</taxon>
        <taxon>Actinomycetes</taxon>
        <taxon>Kitasatosporales</taxon>
        <taxon>Streptomycetaceae</taxon>
        <taxon>Streptomyces</taxon>
    </lineage>
</organism>